<dbReference type="PANTHER" id="PTHR14963">
    <property type="entry name" value="RHO GTPASE ACTIVATING PROTEIN 18,19-RELATED"/>
    <property type="match status" value="1"/>
</dbReference>
<sequence length="610" mass="68484">MCVCVNLTSVPHLLVPNPQPTSRRTGHYNVQNRSKNAAVAASAAGTKPPYSRCNSQDSLDMDAYWKEVESIGEADAGPQEEVQLKVADEGEHEEAWLTEAGLATLFQESVSEDPDASEDSKVMLSTLTRTQAAAVEKRVELLKQTLRKRNKQYHAPDVREIFKSPPGSTAHSEGTQQPGGEDSEAAERSENGKREVASSGDSIANGACPPAVPSGPDSETDLNLEVSFAEQALSYRERAKGAEIQDQSEADDRLPNFKVPPDKTGRTKVGDLAPQDMKMVRRLVLIEMTALYDNFKIDWKSNKVIKQKEKESGIFGVPLATLIEQDQRRVPGTKVPLILQRLISHIEEEGLDTEGLLRIPGVAIRVKGLCQELEAKFYEGMFPWETLKQHDAASLLKFFIRELPHPLLTVEYLSAFISVLKLPTKKQQLQALNLLVLLLPETSRDTLKALMEFFQRVIDHKEQNKMTLNNVAVVMAPNIFMFKGFRNKISEQQEYSMATGTASIVRLLIQYQNLLWTIPKFIINQVREQNMERQKQKKAGKEKGMKRLLKKMTHDRDKADKQDRNTAETDTSQGFIRVQAPEFSKVSMAVQLTEDLRASDVLARFLSQER</sequence>
<evidence type="ECO:0000256" key="2">
    <source>
        <dbReference type="ARBA" id="ARBA00055252"/>
    </source>
</evidence>
<dbReference type="Proteomes" id="UP001591681">
    <property type="component" value="Unassembled WGS sequence"/>
</dbReference>
<dbReference type="SMART" id="SM00324">
    <property type="entry name" value="RhoGAP"/>
    <property type="match status" value="1"/>
</dbReference>
<comment type="caution">
    <text evidence="5">The sequence shown here is derived from an EMBL/GenBank/DDBJ whole genome shotgun (WGS) entry which is preliminary data.</text>
</comment>
<dbReference type="InterPro" id="IPR008936">
    <property type="entry name" value="Rho_GTPase_activation_prot"/>
</dbReference>
<dbReference type="CDD" id="cd04391">
    <property type="entry name" value="RhoGAP_ARHGAP18"/>
    <property type="match status" value="1"/>
</dbReference>
<proteinExistence type="predicted"/>
<dbReference type="InterPro" id="IPR000198">
    <property type="entry name" value="RhoGAP_dom"/>
</dbReference>
<keyword evidence="1" id="KW-0343">GTPase activation</keyword>
<name>A0ABD1J5N8_9TELE</name>
<reference evidence="5 6" key="1">
    <citation type="submission" date="2024-09" db="EMBL/GenBank/DDBJ databases">
        <title>A chromosome-level genome assembly of Gray's grenadier anchovy, Coilia grayii.</title>
        <authorList>
            <person name="Fu Z."/>
        </authorList>
    </citation>
    <scope>NUCLEOTIDE SEQUENCE [LARGE SCALE GENOMIC DNA]</scope>
    <source>
        <strain evidence="5">G4</strain>
        <tissue evidence="5">Muscle</tissue>
    </source>
</reference>
<evidence type="ECO:0000259" key="4">
    <source>
        <dbReference type="PROSITE" id="PS50238"/>
    </source>
</evidence>
<feature type="compositionally biased region" description="Basic and acidic residues" evidence="3">
    <location>
        <begin position="532"/>
        <end position="545"/>
    </location>
</feature>
<feature type="region of interest" description="Disordered" evidence="3">
    <location>
        <begin position="532"/>
        <end position="574"/>
    </location>
</feature>
<feature type="compositionally biased region" description="Basic and acidic residues" evidence="3">
    <location>
        <begin position="552"/>
        <end position="567"/>
    </location>
</feature>
<dbReference type="Pfam" id="PF00620">
    <property type="entry name" value="RhoGAP"/>
    <property type="match status" value="1"/>
</dbReference>
<dbReference type="Pfam" id="PF25442">
    <property type="entry name" value="Ubiquitin_RHG40_C"/>
    <property type="match status" value="1"/>
</dbReference>
<gene>
    <name evidence="5" type="ORF">ACEWY4_022322</name>
</gene>
<evidence type="ECO:0000313" key="5">
    <source>
        <dbReference type="EMBL" id="KAL2082504.1"/>
    </source>
</evidence>
<feature type="domain" description="Rho-GAP" evidence="4">
    <location>
        <begin position="317"/>
        <end position="516"/>
    </location>
</feature>
<feature type="compositionally biased region" description="Polar residues" evidence="3">
    <location>
        <begin position="166"/>
        <end position="178"/>
    </location>
</feature>
<feature type="compositionally biased region" description="Basic and acidic residues" evidence="3">
    <location>
        <begin position="185"/>
        <end position="196"/>
    </location>
</feature>
<accession>A0ABD1J5N8</accession>
<feature type="compositionally biased region" description="Basic and acidic residues" evidence="3">
    <location>
        <begin position="250"/>
        <end position="269"/>
    </location>
</feature>
<dbReference type="AlphaFoldDB" id="A0ABD1J5N8"/>
<dbReference type="Gene3D" id="1.10.555.10">
    <property type="entry name" value="Rho GTPase activation protein"/>
    <property type="match status" value="1"/>
</dbReference>
<dbReference type="EMBL" id="JBHFQA010000019">
    <property type="protein sequence ID" value="KAL2082504.1"/>
    <property type="molecule type" value="Genomic_DNA"/>
</dbReference>
<dbReference type="GO" id="GO:0005096">
    <property type="term" value="F:GTPase activator activity"/>
    <property type="evidence" value="ECO:0007669"/>
    <property type="project" value="UniProtKB-KW"/>
</dbReference>
<evidence type="ECO:0000256" key="1">
    <source>
        <dbReference type="ARBA" id="ARBA00022468"/>
    </source>
</evidence>
<dbReference type="PANTHER" id="PTHR14963:SF6">
    <property type="entry name" value="RHO GTPASE-ACTIVATING PROTEIN 18"/>
    <property type="match status" value="1"/>
</dbReference>
<feature type="region of interest" description="Disordered" evidence="3">
    <location>
        <begin position="148"/>
        <end position="221"/>
    </location>
</feature>
<organism evidence="5 6">
    <name type="scientific">Coilia grayii</name>
    <name type="common">Gray's grenadier anchovy</name>
    <dbReference type="NCBI Taxonomy" id="363190"/>
    <lineage>
        <taxon>Eukaryota</taxon>
        <taxon>Metazoa</taxon>
        <taxon>Chordata</taxon>
        <taxon>Craniata</taxon>
        <taxon>Vertebrata</taxon>
        <taxon>Euteleostomi</taxon>
        <taxon>Actinopterygii</taxon>
        <taxon>Neopterygii</taxon>
        <taxon>Teleostei</taxon>
        <taxon>Clupei</taxon>
        <taxon>Clupeiformes</taxon>
        <taxon>Clupeoidei</taxon>
        <taxon>Engraulidae</taxon>
        <taxon>Coilinae</taxon>
        <taxon>Coilia</taxon>
    </lineage>
</organism>
<keyword evidence="6" id="KW-1185">Reference proteome</keyword>
<feature type="region of interest" description="Disordered" evidence="3">
    <location>
        <begin position="239"/>
        <end position="270"/>
    </location>
</feature>
<dbReference type="SUPFAM" id="SSF48350">
    <property type="entry name" value="GTPase activation domain, GAP"/>
    <property type="match status" value="1"/>
</dbReference>
<protein>
    <recommendedName>
        <fullName evidence="4">Rho-GAP domain-containing protein</fullName>
    </recommendedName>
</protein>
<dbReference type="FunFam" id="1.10.555.10:FF:000018">
    <property type="entry name" value="Rho GTPase activating protein 28"/>
    <property type="match status" value="1"/>
</dbReference>
<evidence type="ECO:0000256" key="3">
    <source>
        <dbReference type="SAM" id="MobiDB-lite"/>
    </source>
</evidence>
<dbReference type="PROSITE" id="PS50238">
    <property type="entry name" value="RHOGAP"/>
    <property type="match status" value="1"/>
</dbReference>
<dbReference type="InterPro" id="IPR057323">
    <property type="entry name" value="RHG40/28/18_ubiquitin"/>
</dbReference>
<comment type="function">
    <text evidence="2">GTPase activator for the Rho-type GTPases by converting them to an inactive GDP-bound state.</text>
</comment>
<evidence type="ECO:0000313" key="6">
    <source>
        <dbReference type="Proteomes" id="UP001591681"/>
    </source>
</evidence>